<keyword evidence="5" id="KW-1185">Reference proteome</keyword>
<dbReference type="AlphaFoldDB" id="A0ABD0YR65"/>
<dbReference type="PANTHER" id="PTHR10380:SF173">
    <property type="entry name" value="CUTICULAR PROTEIN 47EF, ISOFORM C-RELATED"/>
    <property type="match status" value="1"/>
</dbReference>
<feature type="chain" id="PRO_5044829356" evidence="3">
    <location>
        <begin position="18"/>
        <end position="141"/>
    </location>
</feature>
<keyword evidence="3" id="KW-0732">Signal</keyword>
<dbReference type="PROSITE" id="PS51155">
    <property type="entry name" value="CHIT_BIND_RR_2"/>
    <property type="match status" value="1"/>
</dbReference>
<dbReference type="GO" id="GO:0042302">
    <property type="term" value="F:structural constituent of cuticle"/>
    <property type="evidence" value="ECO:0007669"/>
    <property type="project" value="UniProtKB-UniRule"/>
</dbReference>
<protein>
    <submittedName>
        <fullName evidence="4">Uncharacterized protein</fullName>
    </submittedName>
</protein>
<evidence type="ECO:0000313" key="5">
    <source>
        <dbReference type="Proteomes" id="UP001558652"/>
    </source>
</evidence>
<dbReference type="Pfam" id="PF00379">
    <property type="entry name" value="Chitin_bind_4"/>
    <property type="match status" value="1"/>
</dbReference>
<evidence type="ECO:0000313" key="4">
    <source>
        <dbReference type="EMBL" id="KAL1138370.1"/>
    </source>
</evidence>
<gene>
    <name evidence="4" type="ORF">AAG570_008434</name>
</gene>
<keyword evidence="1 2" id="KW-0193">Cuticle</keyword>
<organism evidence="4 5">
    <name type="scientific">Ranatra chinensis</name>
    <dbReference type="NCBI Taxonomy" id="642074"/>
    <lineage>
        <taxon>Eukaryota</taxon>
        <taxon>Metazoa</taxon>
        <taxon>Ecdysozoa</taxon>
        <taxon>Arthropoda</taxon>
        <taxon>Hexapoda</taxon>
        <taxon>Insecta</taxon>
        <taxon>Pterygota</taxon>
        <taxon>Neoptera</taxon>
        <taxon>Paraneoptera</taxon>
        <taxon>Hemiptera</taxon>
        <taxon>Heteroptera</taxon>
        <taxon>Panheteroptera</taxon>
        <taxon>Nepomorpha</taxon>
        <taxon>Nepidae</taxon>
        <taxon>Ranatrinae</taxon>
        <taxon>Ranatra</taxon>
    </lineage>
</organism>
<evidence type="ECO:0000256" key="3">
    <source>
        <dbReference type="SAM" id="SignalP"/>
    </source>
</evidence>
<dbReference type="InterPro" id="IPR050468">
    <property type="entry name" value="Cuticle_Struct_Prot"/>
</dbReference>
<dbReference type="InterPro" id="IPR000618">
    <property type="entry name" value="Insect_cuticle"/>
</dbReference>
<name>A0ABD0YR65_9HEMI</name>
<evidence type="ECO:0000256" key="2">
    <source>
        <dbReference type="PROSITE-ProRule" id="PRU00497"/>
    </source>
</evidence>
<reference evidence="4 5" key="1">
    <citation type="submission" date="2024-07" db="EMBL/GenBank/DDBJ databases">
        <title>Chromosome-level genome assembly of the water stick insect Ranatra chinensis (Heteroptera: Nepidae).</title>
        <authorList>
            <person name="Liu X."/>
        </authorList>
    </citation>
    <scope>NUCLEOTIDE SEQUENCE [LARGE SCALE GENOMIC DNA]</scope>
    <source>
        <strain evidence="4">Cailab_2021Rc</strain>
        <tissue evidence="4">Muscle</tissue>
    </source>
</reference>
<accession>A0ABD0YR65</accession>
<comment type="caution">
    <text evidence="4">The sequence shown here is derived from an EMBL/GenBank/DDBJ whole genome shotgun (WGS) entry which is preliminary data.</text>
</comment>
<dbReference type="PANTHER" id="PTHR10380">
    <property type="entry name" value="CUTICLE PROTEIN"/>
    <property type="match status" value="1"/>
</dbReference>
<sequence length="141" mass="14917">MLYILQIILCACALVAAVESAPQFAPQFAPGAYYPGTGKFVPIVSQHFDLNPDGSYTFGYKSGDGSSRDEAGVVKNRGSANEAMSVQGQYAYSSPEGAAQVSYVADENGYQPTGSNIHPAIVQAVAEQVSNTMDLPNIPKY</sequence>
<dbReference type="Proteomes" id="UP001558652">
    <property type="component" value="Unassembled WGS sequence"/>
</dbReference>
<evidence type="ECO:0000256" key="1">
    <source>
        <dbReference type="ARBA" id="ARBA00022460"/>
    </source>
</evidence>
<feature type="signal peptide" evidence="3">
    <location>
        <begin position="1"/>
        <end position="17"/>
    </location>
</feature>
<proteinExistence type="predicted"/>
<dbReference type="EMBL" id="JBFDAA010000003">
    <property type="protein sequence ID" value="KAL1138370.1"/>
    <property type="molecule type" value="Genomic_DNA"/>
</dbReference>